<dbReference type="GO" id="GO:0006744">
    <property type="term" value="P:ubiquinone biosynthetic process"/>
    <property type="evidence" value="ECO:0007669"/>
    <property type="project" value="UniProtKB-UniRule"/>
</dbReference>
<evidence type="ECO:0000256" key="5">
    <source>
        <dbReference type="ARBA" id="ARBA00022946"/>
    </source>
</evidence>
<evidence type="ECO:0000256" key="6">
    <source>
        <dbReference type="ARBA" id="ARBA00023121"/>
    </source>
</evidence>
<evidence type="ECO:0000256" key="1">
    <source>
        <dbReference type="ARBA" id="ARBA00004173"/>
    </source>
</evidence>
<dbReference type="EMBL" id="BFAA01013138">
    <property type="protein sequence ID" value="GCB78539.1"/>
    <property type="molecule type" value="Genomic_DNA"/>
</dbReference>
<comment type="subunit">
    <text evidence="8">Homodimer. Heterodimer; two heterodimers of COQ7:COQ9 come together on the same side of the lipid pseudo-bilayer and form a curved tetramer with a hydrophobic surface suitable for membrane interaction. These two tetramers assemble into a soluble octamer with a pseudo-bilayer of lipids captured within. Interacts with COQ7; this interaction allows ubiquinone (CoQ) isoprene intermediates presentation to COQ7 and facilitates the COQ7-mediated hydroxylase step.</text>
</comment>
<name>A0A401PZF9_SCYTO</name>
<dbReference type="Pfam" id="PF08511">
    <property type="entry name" value="COQ9"/>
    <property type="match status" value="1"/>
</dbReference>
<dbReference type="Gene3D" id="1.10.357.10">
    <property type="entry name" value="Tetracycline Repressor, domain 2"/>
    <property type="match status" value="1"/>
</dbReference>
<keyword evidence="4 9" id="KW-0831">Ubiquinone biosynthesis</keyword>
<organism evidence="11 12">
    <name type="scientific">Scyliorhinus torazame</name>
    <name type="common">Cloudy catshark</name>
    <name type="synonym">Catulus torazame</name>
    <dbReference type="NCBI Taxonomy" id="75743"/>
    <lineage>
        <taxon>Eukaryota</taxon>
        <taxon>Metazoa</taxon>
        <taxon>Chordata</taxon>
        <taxon>Craniata</taxon>
        <taxon>Vertebrata</taxon>
        <taxon>Chondrichthyes</taxon>
        <taxon>Elasmobranchii</taxon>
        <taxon>Galeomorphii</taxon>
        <taxon>Galeoidea</taxon>
        <taxon>Carcharhiniformes</taxon>
        <taxon>Scyliorhinidae</taxon>
        <taxon>Scyliorhinus</taxon>
    </lineage>
</organism>
<keyword evidence="6 9" id="KW-0446">Lipid-binding</keyword>
<keyword evidence="5" id="KW-0809">Transit peptide</keyword>
<dbReference type="PANTHER" id="PTHR21427:SF19">
    <property type="entry name" value="UBIQUINONE BIOSYNTHESIS PROTEIN COQ9, MITOCHONDRIAL"/>
    <property type="match status" value="1"/>
</dbReference>
<evidence type="ECO:0000256" key="4">
    <source>
        <dbReference type="ARBA" id="ARBA00022688"/>
    </source>
</evidence>
<evidence type="ECO:0000259" key="10">
    <source>
        <dbReference type="Pfam" id="PF08511"/>
    </source>
</evidence>
<dbReference type="OrthoDB" id="619536at2759"/>
<evidence type="ECO:0000256" key="9">
    <source>
        <dbReference type="RuleBase" id="RU366063"/>
    </source>
</evidence>
<evidence type="ECO:0000256" key="3">
    <source>
        <dbReference type="ARBA" id="ARBA00010766"/>
    </source>
</evidence>
<dbReference type="GO" id="GO:0008289">
    <property type="term" value="F:lipid binding"/>
    <property type="evidence" value="ECO:0007669"/>
    <property type="project" value="UniProtKB-UniRule"/>
</dbReference>
<feature type="domain" description="COQ9 C-terminal" evidence="10">
    <location>
        <begin position="2"/>
        <end position="46"/>
    </location>
</feature>
<comment type="caution">
    <text evidence="11">The sequence shown here is derived from an EMBL/GenBank/DDBJ whole genome shotgun (WGS) entry which is preliminary data.</text>
</comment>
<gene>
    <name evidence="11" type="ORF">scyTo_0018617</name>
</gene>
<evidence type="ECO:0000313" key="12">
    <source>
        <dbReference type="Proteomes" id="UP000288216"/>
    </source>
</evidence>
<keyword evidence="7 9" id="KW-0496">Mitochondrion</keyword>
<evidence type="ECO:0000313" key="11">
    <source>
        <dbReference type="EMBL" id="GCB78539.1"/>
    </source>
</evidence>
<evidence type="ECO:0000256" key="8">
    <source>
        <dbReference type="ARBA" id="ARBA00062895"/>
    </source>
</evidence>
<keyword evidence="12" id="KW-1185">Reference proteome</keyword>
<comment type="subcellular location">
    <subcellularLocation>
        <location evidence="1 9">Mitochondrion</location>
    </subcellularLocation>
</comment>
<feature type="non-terminal residue" evidence="11">
    <location>
        <position position="1"/>
    </location>
</feature>
<dbReference type="Proteomes" id="UP000288216">
    <property type="component" value="Unassembled WGS sequence"/>
</dbReference>
<dbReference type="STRING" id="75743.A0A401PZF9"/>
<accession>A0A401PZF9</accession>
<evidence type="ECO:0000256" key="7">
    <source>
        <dbReference type="ARBA" id="ARBA00023128"/>
    </source>
</evidence>
<dbReference type="AlphaFoldDB" id="A0A401PZF9"/>
<dbReference type="GO" id="GO:0005743">
    <property type="term" value="C:mitochondrial inner membrane"/>
    <property type="evidence" value="ECO:0007669"/>
    <property type="project" value="TreeGrafter"/>
</dbReference>
<sequence>SNWYTKRAILAGIYNSTELVLLQDTSPGYEETWNFLKNRVNDAVNMAQSVKQVGSTGKALFQGFVGAAVTLKNLSGVAQNR</sequence>
<dbReference type="InterPro" id="IPR012762">
    <property type="entry name" value="Ubiq_biosynth_COQ9"/>
</dbReference>
<comment type="function">
    <text evidence="9">Membrane-associated protein that warps the membrane surface to access and bind aromatic isoprenes with high specificity, including ubiquinone (CoQ) isoprene intermediates and presents them directly to Coq7, therefore facilitating the Coq7-mediated hydroxylase step. Participates in the biosynthesis of coenzyme Q, also named ubiquinone, an essential lipid-soluble electron transporter for aerobic cellular respiration.</text>
</comment>
<proteinExistence type="inferred from homology"/>
<comment type="pathway">
    <text evidence="2 9">Cofactor biosynthesis; ubiquinone biosynthesis.</text>
</comment>
<evidence type="ECO:0000256" key="2">
    <source>
        <dbReference type="ARBA" id="ARBA00004749"/>
    </source>
</evidence>
<reference evidence="11 12" key="1">
    <citation type="journal article" date="2018" name="Nat. Ecol. Evol.">
        <title>Shark genomes provide insights into elasmobranch evolution and the origin of vertebrates.</title>
        <authorList>
            <person name="Hara Y"/>
            <person name="Yamaguchi K"/>
            <person name="Onimaru K"/>
            <person name="Kadota M"/>
            <person name="Koyanagi M"/>
            <person name="Keeley SD"/>
            <person name="Tatsumi K"/>
            <person name="Tanaka K"/>
            <person name="Motone F"/>
            <person name="Kageyama Y"/>
            <person name="Nozu R"/>
            <person name="Adachi N"/>
            <person name="Nishimura O"/>
            <person name="Nakagawa R"/>
            <person name="Tanegashima C"/>
            <person name="Kiyatake I"/>
            <person name="Matsumoto R"/>
            <person name="Murakumo K"/>
            <person name="Nishida K"/>
            <person name="Terakita A"/>
            <person name="Kuratani S"/>
            <person name="Sato K"/>
            <person name="Hyodo S Kuraku.S."/>
        </authorList>
    </citation>
    <scope>NUCLEOTIDE SEQUENCE [LARGE SCALE GENOMIC DNA]</scope>
</reference>
<comment type="similarity">
    <text evidence="3 9">Belongs to the COQ9 family.</text>
</comment>
<dbReference type="InterPro" id="IPR013718">
    <property type="entry name" value="COQ9_C"/>
</dbReference>
<protein>
    <recommendedName>
        <fullName evidence="9">Ubiquinone biosynthesis protein</fullName>
    </recommendedName>
</protein>
<dbReference type="UniPathway" id="UPA00232"/>
<dbReference type="PANTHER" id="PTHR21427">
    <property type="entry name" value="UBIQUINONE BIOSYNTHESIS PROTEIN COQ9, MITOCHONDRIAL"/>
    <property type="match status" value="1"/>
</dbReference>